<evidence type="ECO:0000313" key="2">
    <source>
        <dbReference type="EMBL" id="KAL2820713.1"/>
    </source>
</evidence>
<accession>A0ABR4HYZ7</accession>
<evidence type="ECO:0000313" key="3">
    <source>
        <dbReference type="Proteomes" id="UP001610334"/>
    </source>
</evidence>
<dbReference type="Proteomes" id="UP001610334">
    <property type="component" value="Unassembled WGS sequence"/>
</dbReference>
<dbReference type="EMBL" id="JBFXLT010000006">
    <property type="protein sequence ID" value="KAL2820713.1"/>
    <property type="molecule type" value="Genomic_DNA"/>
</dbReference>
<protein>
    <submittedName>
        <fullName evidence="2">Uncharacterized protein</fullName>
    </submittedName>
</protein>
<gene>
    <name evidence="2" type="ORF">BJX63DRAFT_281065</name>
</gene>
<proteinExistence type="predicted"/>
<evidence type="ECO:0000256" key="1">
    <source>
        <dbReference type="SAM" id="MobiDB-lite"/>
    </source>
</evidence>
<sequence>MVDIKIPQSAIPRADKAQEVKKKVKSWRGRGGGGGGAELQTWTSLLDRSPKKRIHSEKRSCREGDQGSIIPPNWKAGEPPPARGTYRQPAVGTDQQKREVAVTVLRGMVRKKTSRK</sequence>
<reference evidence="2 3" key="1">
    <citation type="submission" date="2024-07" db="EMBL/GenBank/DDBJ databases">
        <title>Section-level genome sequencing and comparative genomics of Aspergillus sections Usti and Cavernicolus.</title>
        <authorList>
            <consortium name="Lawrence Berkeley National Laboratory"/>
            <person name="Nybo J.L."/>
            <person name="Vesth T.C."/>
            <person name="Theobald S."/>
            <person name="Frisvad J.C."/>
            <person name="Larsen T.O."/>
            <person name="Kjaerboelling I."/>
            <person name="Rothschild-Mancinelli K."/>
            <person name="Lyhne E.K."/>
            <person name="Kogle M.E."/>
            <person name="Barry K."/>
            <person name="Clum A."/>
            <person name="Na H."/>
            <person name="Ledsgaard L."/>
            <person name="Lin J."/>
            <person name="Lipzen A."/>
            <person name="Kuo A."/>
            <person name="Riley R."/>
            <person name="Mondo S."/>
            <person name="Labutti K."/>
            <person name="Haridas S."/>
            <person name="Pangalinan J."/>
            <person name="Salamov A.A."/>
            <person name="Simmons B.A."/>
            <person name="Magnuson J.K."/>
            <person name="Chen J."/>
            <person name="Drula E."/>
            <person name="Henrissat B."/>
            <person name="Wiebenga A."/>
            <person name="Lubbers R.J."/>
            <person name="Gomes A.C."/>
            <person name="Makela M.R."/>
            <person name="Stajich J."/>
            <person name="Grigoriev I.V."/>
            <person name="Mortensen U.H."/>
            <person name="De Vries R.P."/>
            <person name="Baker S.E."/>
            <person name="Andersen M.R."/>
        </authorList>
    </citation>
    <scope>NUCLEOTIDE SEQUENCE [LARGE SCALE GENOMIC DNA]</scope>
    <source>
        <strain evidence="2 3">CBS 588.65</strain>
    </source>
</reference>
<organism evidence="2 3">
    <name type="scientific">Aspergillus granulosus</name>
    <dbReference type="NCBI Taxonomy" id="176169"/>
    <lineage>
        <taxon>Eukaryota</taxon>
        <taxon>Fungi</taxon>
        <taxon>Dikarya</taxon>
        <taxon>Ascomycota</taxon>
        <taxon>Pezizomycotina</taxon>
        <taxon>Eurotiomycetes</taxon>
        <taxon>Eurotiomycetidae</taxon>
        <taxon>Eurotiales</taxon>
        <taxon>Aspergillaceae</taxon>
        <taxon>Aspergillus</taxon>
        <taxon>Aspergillus subgen. Nidulantes</taxon>
    </lineage>
</organism>
<keyword evidence="3" id="KW-1185">Reference proteome</keyword>
<feature type="region of interest" description="Disordered" evidence="1">
    <location>
        <begin position="13"/>
        <end position="97"/>
    </location>
</feature>
<name>A0ABR4HYZ7_9EURO</name>
<comment type="caution">
    <text evidence="2">The sequence shown here is derived from an EMBL/GenBank/DDBJ whole genome shotgun (WGS) entry which is preliminary data.</text>
</comment>